<dbReference type="Pfam" id="PF04023">
    <property type="entry name" value="FeoA"/>
    <property type="match status" value="1"/>
</dbReference>
<protein>
    <submittedName>
        <fullName evidence="3">FeoA family protein</fullName>
    </submittedName>
</protein>
<proteinExistence type="predicted"/>
<dbReference type="STRING" id="290317.Cpha266_0318"/>
<dbReference type="InterPro" id="IPR038157">
    <property type="entry name" value="FeoA_core_dom"/>
</dbReference>
<dbReference type="EMBL" id="CP000492">
    <property type="protein sequence ID" value="ABL64380.1"/>
    <property type="molecule type" value="Genomic_DNA"/>
</dbReference>
<dbReference type="InterPro" id="IPR007167">
    <property type="entry name" value="Fe-transptr_FeoA-like"/>
</dbReference>
<evidence type="ECO:0000313" key="3">
    <source>
        <dbReference type="EMBL" id="ABL64380.1"/>
    </source>
</evidence>
<name>A1BDA3_CHLPD</name>
<evidence type="ECO:0000259" key="2">
    <source>
        <dbReference type="SMART" id="SM00899"/>
    </source>
</evidence>
<dbReference type="AlphaFoldDB" id="A1BDA3"/>
<keyword evidence="1" id="KW-0408">Iron</keyword>
<dbReference type="InterPro" id="IPR008988">
    <property type="entry name" value="Transcriptional_repressor_C"/>
</dbReference>
<dbReference type="PANTHER" id="PTHR42954">
    <property type="entry name" value="FE(2+) TRANSPORT PROTEIN A"/>
    <property type="match status" value="1"/>
</dbReference>
<dbReference type="Proteomes" id="UP000008701">
    <property type="component" value="Chromosome"/>
</dbReference>
<dbReference type="OrthoDB" id="9811076at2"/>
<accession>A1BDA3</accession>
<dbReference type="SUPFAM" id="SSF50037">
    <property type="entry name" value="C-terminal domain of transcriptional repressors"/>
    <property type="match status" value="1"/>
</dbReference>
<feature type="domain" description="Ferrous iron transporter FeoA-like" evidence="2">
    <location>
        <begin position="1"/>
        <end position="73"/>
    </location>
</feature>
<dbReference type="Gene3D" id="2.30.30.90">
    <property type="match status" value="1"/>
</dbReference>
<gene>
    <name evidence="3" type="ordered locus">Cpha266_0318</name>
</gene>
<keyword evidence="4" id="KW-1185">Reference proteome</keyword>
<dbReference type="eggNOG" id="COG1918">
    <property type="taxonomic scope" value="Bacteria"/>
</dbReference>
<dbReference type="GO" id="GO:0046914">
    <property type="term" value="F:transition metal ion binding"/>
    <property type="evidence" value="ECO:0007669"/>
    <property type="project" value="InterPro"/>
</dbReference>
<evidence type="ECO:0000256" key="1">
    <source>
        <dbReference type="ARBA" id="ARBA00023004"/>
    </source>
</evidence>
<dbReference type="HOGENOM" id="CLU_150646_12_4_10"/>
<dbReference type="KEGG" id="cph:Cpha266_0318"/>
<evidence type="ECO:0000313" key="4">
    <source>
        <dbReference type="Proteomes" id="UP000008701"/>
    </source>
</evidence>
<dbReference type="SMART" id="SM00899">
    <property type="entry name" value="FeoA"/>
    <property type="match status" value="1"/>
</dbReference>
<reference evidence="3 4" key="1">
    <citation type="submission" date="2006-12" db="EMBL/GenBank/DDBJ databases">
        <title>Complete sequence of Chlorobium phaeobacteroides DSM 266.</title>
        <authorList>
            <consortium name="US DOE Joint Genome Institute"/>
            <person name="Copeland A."/>
            <person name="Lucas S."/>
            <person name="Lapidus A."/>
            <person name="Barry K."/>
            <person name="Detter J.C."/>
            <person name="Glavina del Rio T."/>
            <person name="Hammon N."/>
            <person name="Israni S."/>
            <person name="Pitluck S."/>
            <person name="Goltsman E."/>
            <person name="Schmutz J."/>
            <person name="Larimer F."/>
            <person name="Land M."/>
            <person name="Hauser L."/>
            <person name="Mikhailova N."/>
            <person name="Li T."/>
            <person name="Overmann J."/>
            <person name="Bryant D.A."/>
            <person name="Richardson P."/>
        </authorList>
    </citation>
    <scope>NUCLEOTIDE SEQUENCE [LARGE SCALE GENOMIC DNA]</scope>
    <source>
        <strain evidence="3 4">DSM 266</strain>
    </source>
</reference>
<dbReference type="PANTHER" id="PTHR42954:SF2">
    <property type="entry name" value="FE(2+) TRANSPORT PROTEIN A"/>
    <property type="match status" value="1"/>
</dbReference>
<sequence length="75" mass="8226">MNLSELKKGQAGRVVKLSAVPQLRRRLLDMGVLVGEMIRVVGVAPLGDPVEVTVKNYKLSLRKKEVEGVIVEEVS</sequence>
<dbReference type="RefSeq" id="WP_011744216.1">
    <property type="nucleotide sequence ID" value="NC_008639.1"/>
</dbReference>
<organism evidence="3 4">
    <name type="scientific">Chlorobium phaeobacteroides (strain DSM 266 / SMG 266 / 2430)</name>
    <dbReference type="NCBI Taxonomy" id="290317"/>
    <lineage>
        <taxon>Bacteria</taxon>
        <taxon>Pseudomonadati</taxon>
        <taxon>Chlorobiota</taxon>
        <taxon>Chlorobiia</taxon>
        <taxon>Chlorobiales</taxon>
        <taxon>Chlorobiaceae</taxon>
        <taxon>Chlorobium/Pelodictyon group</taxon>
        <taxon>Chlorobium</taxon>
    </lineage>
</organism>
<dbReference type="InterPro" id="IPR052713">
    <property type="entry name" value="FeoA"/>
</dbReference>